<dbReference type="AlphaFoldDB" id="A0A6C0NU34"/>
<organism evidence="5 6">
    <name type="scientific">Paenibacillus rhizovicinus</name>
    <dbReference type="NCBI Taxonomy" id="2704463"/>
    <lineage>
        <taxon>Bacteria</taxon>
        <taxon>Bacillati</taxon>
        <taxon>Bacillota</taxon>
        <taxon>Bacilli</taxon>
        <taxon>Bacillales</taxon>
        <taxon>Paenibacillaceae</taxon>
        <taxon>Paenibacillus</taxon>
    </lineage>
</organism>
<protein>
    <submittedName>
        <fullName evidence="5">Helix-turn-helix transcriptional regulator</fullName>
    </submittedName>
</protein>
<evidence type="ECO:0000313" key="6">
    <source>
        <dbReference type="Proteomes" id="UP000479114"/>
    </source>
</evidence>
<dbReference type="Proteomes" id="UP000479114">
    <property type="component" value="Chromosome"/>
</dbReference>
<accession>A0A6C0NU34</accession>
<dbReference type="InterPro" id="IPR011991">
    <property type="entry name" value="ArsR-like_HTH"/>
</dbReference>
<dbReference type="PROSITE" id="PS51118">
    <property type="entry name" value="HTH_HXLR"/>
    <property type="match status" value="1"/>
</dbReference>
<dbReference type="InterPro" id="IPR002577">
    <property type="entry name" value="HTH_HxlR"/>
</dbReference>
<dbReference type="Gene3D" id="1.10.10.10">
    <property type="entry name" value="Winged helix-like DNA-binding domain superfamily/Winged helix DNA-binding domain"/>
    <property type="match status" value="1"/>
</dbReference>
<gene>
    <name evidence="5" type="ORF">GZH47_01700</name>
</gene>
<evidence type="ECO:0000256" key="3">
    <source>
        <dbReference type="ARBA" id="ARBA00023163"/>
    </source>
</evidence>
<keyword evidence="3" id="KW-0804">Transcription</keyword>
<evidence type="ECO:0000256" key="2">
    <source>
        <dbReference type="ARBA" id="ARBA00023125"/>
    </source>
</evidence>
<proteinExistence type="predicted"/>
<dbReference type="Pfam" id="PF01638">
    <property type="entry name" value="HxlR"/>
    <property type="match status" value="1"/>
</dbReference>
<dbReference type="InterPro" id="IPR036388">
    <property type="entry name" value="WH-like_DNA-bd_sf"/>
</dbReference>
<dbReference type="GO" id="GO:0003677">
    <property type="term" value="F:DNA binding"/>
    <property type="evidence" value="ECO:0007669"/>
    <property type="project" value="UniProtKB-KW"/>
</dbReference>
<sequence>MIHQRECPVETVIQVLGGKWKPMILWQLIASKQRFNDLEKLIPDVSQKMLSQHLRDLEREGIVDRTVYPSVPPKVEYSLSEYGKTLIPVAEVMCAWGAAHNKQKNEEKEESAS</sequence>
<reference evidence="5 6" key="1">
    <citation type="submission" date="2020-02" db="EMBL/GenBank/DDBJ databases">
        <title>Paenibacillus sp. nov., isolated from rhizosphere soil of tomato.</title>
        <authorList>
            <person name="Weon H.-Y."/>
            <person name="Lee S.A."/>
        </authorList>
    </citation>
    <scope>NUCLEOTIDE SEQUENCE [LARGE SCALE GENOMIC DNA]</scope>
    <source>
        <strain evidence="5 6">14171R-81</strain>
    </source>
</reference>
<dbReference type="RefSeq" id="WP_162638246.1">
    <property type="nucleotide sequence ID" value="NZ_CP048286.1"/>
</dbReference>
<dbReference type="EMBL" id="CP048286">
    <property type="protein sequence ID" value="QHW29677.1"/>
    <property type="molecule type" value="Genomic_DNA"/>
</dbReference>
<name>A0A6C0NU34_9BACL</name>
<evidence type="ECO:0000259" key="4">
    <source>
        <dbReference type="PROSITE" id="PS51118"/>
    </source>
</evidence>
<feature type="domain" description="HTH hxlR-type" evidence="4">
    <location>
        <begin position="7"/>
        <end position="105"/>
    </location>
</feature>
<keyword evidence="6" id="KW-1185">Reference proteome</keyword>
<keyword evidence="2" id="KW-0238">DNA-binding</keyword>
<dbReference type="PANTHER" id="PTHR33204">
    <property type="entry name" value="TRANSCRIPTIONAL REGULATOR, MARR FAMILY"/>
    <property type="match status" value="1"/>
</dbReference>
<dbReference type="KEGG" id="prz:GZH47_01700"/>
<keyword evidence="1" id="KW-0805">Transcription regulation</keyword>
<dbReference type="SUPFAM" id="SSF46785">
    <property type="entry name" value="Winged helix' DNA-binding domain"/>
    <property type="match status" value="1"/>
</dbReference>
<dbReference type="InterPro" id="IPR036390">
    <property type="entry name" value="WH_DNA-bd_sf"/>
</dbReference>
<evidence type="ECO:0000313" key="5">
    <source>
        <dbReference type="EMBL" id="QHW29677.1"/>
    </source>
</evidence>
<evidence type="ECO:0000256" key="1">
    <source>
        <dbReference type="ARBA" id="ARBA00023015"/>
    </source>
</evidence>
<dbReference type="PANTHER" id="PTHR33204:SF29">
    <property type="entry name" value="TRANSCRIPTIONAL REGULATOR"/>
    <property type="match status" value="1"/>
</dbReference>
<dbReference type="CDD" id="cd00090">
    <property type="entry name" value="HTH_ARSR"/>
    <property type="match status" value="1"/>
</dbReference>